<dbReference type="Pfam" id="PF25115">
    <property type="entry name" value="Agd3_CE"/>
    <property type="match status" value="1"/>
</dbReference>
<proteinExistence type="predicted"/>
<feature type="signal peptide" evidence="2">
    <location>
        <begin position="1"/>
        <end position="21"/>
    </location>
</feature>
<protein>
    <recommendedName>
        <fullName evidence="3">Agd3 deacetylase domain-containing protein</fullName>
    </recommendedName>
</protein>
<evidence type="ECO:0000259" key="3">
    <source>
        <dbReference type="Pfam" id="PF25115"/>
    </source>
</evidence>
<feature type="transmembrane region" description="Helical" evidence="1">
    <location>
        <begin position="688"/>
        <end position="710"/>
    </location>
</feature>
<dbReference type="OrthoDB" id="2134680at2759"/>
<reference evidence="4 5" key="2">
    <citation type="submission" date="2016-08" db="EMBL/GenBank/DDBJ databases">
        <title>Pervasive Adenine N6-methylation of Active Genes in Fungi.</title>
        <authorList>
            <consortium name="DOE Joint Genome Institute"/>
            <person name="Mondo S.J."/>
            <person name="Dannebaum R.O."/>
            <person name="Kuo R.C."/>
            <person name="Labutti K."/>
            <person name="Haridas S."/>
            <person name="Kuo A."/>
            <person name="Salamov A."/>
            <person name="Ahrendt S.R."/>
            <person name="Lipzen A."/>
            <person name="Sullivan W."/>
            <person name="Andreopoulos W.B."/>
            <person name="Clum A."/>
            <person name="Lindquist E."/>
            <person name="Daum C."/>
            <person name="Ramamoorthy G.K."/>
            <person name="Gryganskyi A."/>
            <person name="Culley D."/>
            <person name="Magnuson J.K."/>
            <person name="James T.Y."/>
            <person name="O'Malley M.A."/>
            <person name="Stajich J.E."/>
            <person name="Spatafora J.W."/>
            <person name="Visel A."/>
            <person name="Grigoriev I.V."/>
        </authorList>
    </citation>
    <scope>NUCLEOTIDE SEQUENCE [LARGE SCALE GENOMIC DNA]</scope>
    <source>
        <strain evidence="5">finn</strain>
    </source>
</reference>
<dbReference type="AlphaFoldDB" id="A0A1Y1V9G9"/>
<feature type="domain" description="Agd3 deacetylase" evidence="3">
    <location>
        <begin position="240"/>
        <end position="602"/>
    </location>
</feature>
<reference evidence="4 5" key="1">
    <citation type="submission" date="2016-08" db="EMBL/GenBank/DDBJ databases">
        <title>Genomes of anaerobic fungi encode conserved fungal cellulosomes for biomass hydrolysis.</title>
        <authorList>
            <consortium name="DOE Joint Genome Institute"/>
            <person name="Haitjema C.H."/>
            <person name="Gilmore S.P."/>
            <person name="Henske J.K."/>
            <person name="Solomon K.V."/>
            <person name="De Groot R."/>
            <person name="Kuo A."/>
            <person name="Mondo S.J."/>
            <person name="Salamov A.A."/>
            <person name="Labutti K."/>
            <person name="Zhao Z."/>
            <person name="Chiniquy J."/>
            <person name="Barry K."/>
            <person name="Brewer H.M."/>
            <person name="Purvine S.O."/>
            <person name="Wright A.T."/>
            <person name="Boxma B."/>
            <person name="Van Alen T."/>
            <person name="Hackstein J.H."/>
            <person name="Baker S.E."/>
            <person name="Grigoriev I.V."/>
            <person name="O'Malley M.A."/>
        </authorList>
    </citation>
    <scope>NUCLEOTIDE SEQUENCE [LARGE SCALE GENOMIC DNA]</scope>
    <source>
        <strain evidence="5">finn</strain>
    </source>
</reference>
<dbReference type="GO" id="GO:0005199">
    <property type="term" value="F:structural constituent of cell wall"/>
    <property type="evidence" value="ECO:0007669"/>
    <property type="project" value="TreeGrafter"/>
</dbReference>
<keyword evidence="5" id="KW-1185">Reference proteome</keyword>
<name>A0A1Y1V9G9_9FUNG</name>
<dbReference type="PANTHER" id="PTHR31002">
    <property type="entry name" value="SERIPAUPERIN"/>
    <property type="match status" value="1"/>
</dbReference>
<comment type="caution">
    <text evidence="4">The sequence shown here is derived from an EMBL/GenBank/DDBJ whole genome shotgun (WGS) entry which is preliminary data.</text>
</comment>
<keyword evidence="1" id="KW-1133">Transmembrane helix</keyword>
<evidence type="ECO:0000256" key="1">
    <source>
        <dbReference type="SAM" id="Phobius"/>
    </source>
</evidence>
<evidence type="ECO:0000313" key="5">
    <source>
        <dbReference type="Proteomes" id="UP000193719"/>
    </source>
</evidence>
<dbReference type="InterPro" id="IPR056826">
    <property type="entry name" value="Agd3_CE"/>
</dbReference>
<dbReference type="GO" id="GO:0000324">
    <property type="term" value="C:fungal-type vacuole"/>
    <property type="evidence" value="ECO:0007669"/>
    <property type="project" value="TreeGrafter"/>
</dbReference>
<evidence type="ECO:0000256" key="2">
    <source>
        <dbReference type="SAM" id="SignalP"/>
    </source>
</evidence>
<dbReference type="PANTHER" id="PTHR31002:SF34">
    <property type="entry name" value="CELL WALL PROTEIN CWP1-RELATED"/>
    <property type="match status" value="1"/>
</dbReference>
<keyword evidence="1" id="KW-0472">Membrane</keyword>
<dbReference type="GO" id="GO:0009277">
    <property type="term" value="C:fungal-type cell wall"/>
    <property type="evidence" value="ECO:0007669"/>
    <property type="project" value="TreeGrafter"/>
</dbReference>
<keyword evidence="2" id="KW-0732">Signal</keyword>
<feature type="chain" id="PRO_5012395195" description="Agd3 deacetylase domain-containing protein" evidence="2">
    <location>
        <begin position="22"/>
        <end position="711"/>
    </location>
</feature>
<gene>
    <name evidence="4" type="ORF">BCR36DRAFT_583206</name>
</gene>
<keyword evidence="1" id="KW-0812">Transmembrane</keyword>
<sequence length="711" mass="82320">MIKKIINVATLFVALISSVFAFEMNMNTLYLTENRLNSMVSSMLDSYGMNYDIVQLPAKSLVLEKDNVALYNSIVIENAKQETLSGIKAQIEEYSKKYKIRIAYLNSEPDQSVAANSQQSIFMRNVVLTDQGYELASKYQMNGKDVQFTVGTCILDTNFQCIQYTHYEVDPIIKDSIKPLLKYTDIEAYAGALVNSNGIESIHFWIPFIDSHIAYFASHLWISYINYGLIDGYRRLFFEIQVDDYFTDNCFNSSDCSATPDAPHYRTSVEDMENIAKWQKDISSRMPKGSDFKVELAINGIHILTKAQHKQYEIRNWTDYLFPYEYKKPLNEHGSSRWPEKFDDDWDDKILQDDKLYKHFKNHDNQDNFFWLTHTFSHQKLDYASYRDTDLESKENIKMSKEPYLGMYDRDCYSKHSIVTPEISGLHNGDALKALTDNEVYYAVGDTSRVDVSPENFYLPFITNMTTSNFDGFVVIPRQPPQVYWDCSTIEENMEVYKMRYPDRTNVTWEQHLNEEADLHAKNFLKLRHDPYMFHEGNLRNSDFKEVSIGSGKGKYGMLQQWVERVTEEIQKYMNWPLVSIKMDNLAQTYLTRISKEQCKPKYTMVVDDSSFKISEIKVKATTGECKVPLLAIKNTEFDKSTVDSIEKLGMDPQTAWINVNDKSVKSVKFTSSVQWNDDSYTAKSGSIIAYSISSLKILLLVGIATLFIMH</sequence>
<dbReference type="GO" id="GO:0031505">
    <property type="term" value="P:fungal-type cell wall organization"/>
    <property type="evidence" value="ECO:0007669"/>
    <property type="project" value="TreeGrafter"/>
</dbReference>
<dbReference type="STRING" id="1754191.A0A1Y1V9G9"/>
<dbReference type="EMBL" id="MCFH01000020">
    <property type="protein sequence ID" value="ORX50620.1"/>
    <property type="molecule type" value="Genomic_DNA"/>
</dbReference>
<dbReference type="Proteomes" id="UP000193719">
    <property type="component" value="Unassembled WGS sequence"/>
</dbReference>
<accession>A0A1Y1V9G9</accession>
<organism evidence="4 5">
    <name type="scientific">Piromyces finnis</name>
    <dbReference type="NCBI Taxonomy" id="1754191"/>
    <lineage>
        <taxon>Eukaryota</taxon>
        <taxon>Fungi</taxon>
        <taxon>Fungi incertae sedis</taxon>
        <taxon>Chytridiomycota</taxon>
        <taxon>Chytridiomycota incertae sedis</taxon>
        <taxon>Neocallimastigomycetes</taxon>
        <taxon>Neocallimastigales</taxon>
        <taxon>Neocallimastigaceae</taxon>
        <taxon>Piromyces</taxon>
    </lineage>
</organism>
<evidence type="ECO:0000313" key="4">
    <source>
        <dbReference type="EMBL" id="ORX50620.1"/>
    </source>
</evidence>
<dbReference type="InterPro" id="IPR050788">
    <property type="entry name" value="Yeast_SRP1/TIP1_CWP"/>
</dbReference>